<comment type="caution">
    <text evidence="4">The sequence shown here is derived from an EMBL/GenBank/DDBJ whole genome shotgun (WGS) entry which is preliminary data.</text>
</comment>
<proteinExistence type="predicted"/>
<evidence type="ECO:0000259" key="3">
    <source>
        <dbReference type="Pfam" id="PF04548"/>
    </source>
</evidence>
<dbReference type="SUPFAM" id="SSF52540">
    <property type="entry name" value="P-loop containing nucleoside triphosphate hydrolases"/>
    <property type="match status" value="1"/>
</dbReference>
<evidence type="ECO:0000256" key="2">
    <source>
        <dbReference type="SAM" id="MobiDB-lite"/>
    </source>
</evidence>
<dbReference type="GO" id="GO:0005525">
    <property type="term" value="F:GTP binding"/>
    <property type="evidence" value="ECO:0007669"/>
    <property type="project" value="InterPro"/>
</dbReference>
<feature type="compositionally biased region" description="Polar residues" evidence="2">
    <location>
        <begin position="1"/>
        <end position="18"/>
    </location>
</feature>
<dbReference type="OrthoDB" id="8954335at2759"/>
<feature type="region of interest" description="Disordered" evidence="2">
    <location>
        <begin position="1"/>
        <end position="68"/>
    </location>
</feature>
<feature type="compositionally biased region" description="Acidic residues" evidence="2">
    <location>
        <begin position="54"/>
        <end position="68"/>
    </location>
</feature>
<feature type="domain" description="AIG1-type G" evidence="3">
    <location>
        <begin position="119"/>
        <end position="263"/>
    </location>
</feature>
<keyword evidence="1" id="KW-0547">Nucleotide-binding</keyword>
<evidence type="ECO:0000313" key="5">
    <source>
        <dbReference type="Proteomes" id="UP000722485"/>
    </source>
</evidence>
<evidence type="ECO:0000256" key="1">
    <source>
        <dbReference type="ARBA" id="ARBA00022741"/>
    </source>
</evidence>
<dbReference type="AlphaFoldDB" id="A0A9P5HNM2"/>
<dbReference type="Proteomes" id="UP000722485">
    <property type="component" value="Unassembled WGS sequence"/>
</dbReference>
<dbReference type="Gene3D" id="3.40.50.300">
    <property type="entry name" value="P-loop containing nucleotide triphosphate hydrolases"/>
    <property type="match status" value="1"/>
</dbReference>
<protein>
    <recommendedName>
        <fullName evidence="3">AIG1-type G domain-containing protein</fullName>
    </recommendedName>
</protein>
<gene>
    <name evidence="4" type="ORF">G7Z17_g1039</name>
</gene>
<evidence type="ECO:0000313" key="4">
    <source>
        <dbReference type="EMBL" id="KAF7556970.1"/>
    </source>
</evidence>
<accession>A0A9P5HNM2</accession>
<keyword evidence="5" id="KW-1185">Reference proteome</keyword>
<reference evidence="4" key="1">
    <citation type="submission" date="2020-03" db="EMBL/GenBank/DDBJ databases">
        <title>Draft Genome Sequence of Cylindrodendrum hubeiense.</title>
        <authorList>
            <person name="Buettner E."/>
            <person name="Kellner H."/>
        </authorList>
    </citation>
    <scope>NUCLEOTIDE SEQUENCE</scope>
    <source>
        <strain evidence="4">IHI 201604</strain>
    </source>
</reference>
<dbReference type="Pfam" id="PF04548">
    <property type="entry name" value="AIG1"/>
    <property type="match status" value="1"/>
</dbReference>
<sequence>MTETQRVTSRSPGGSISPESERLLVSPTIHGEAKLTTPNEHVPPADFTPIPTYDEVDDNSSDSDDDEALFDASIDSNRPDGWLIGTYSSLKKLVAHAKGAASKPVVHFVKKYLRGTKLIFVLGQSGTGKSTLLSEISGQQLVIGKSHKSGTKNYQICPAIIDGEQYLFVDTAGFGAADINDMDNFHDIVTCLDALTPFITVAGVLFVYGGNQGRMMGADLTTIQWVKCFCGPDFYNRITIVTTKWDSLVDDDFEDAWNIKLPDLLDDSQIKDILEPAPVGSRRYHGGHVYHHGLKLAKDSDLSMPIERFSFRRRSAERAELARAMISKRYKGIPSMKLQVVREMANKTPCS</sequence>
<dbReference type="InterPro" id="IPR006703">
    <property type="entry name" value="G_AIG1"/>
</dbReference>
<dbReference type="EMBL" id="JAANBB010000008">
    <property type="protein sequence ID" value="KAF7556970.1"/>
    <property type="molecule type" value="Genomic_DNA"/>
</dbReference>
<dbReference type="CDD" id="cd00882">
    <property type="entry name" value="Ras_like_GTPase"/>
    <property type="match status" value="1"/>
</dbReference>
<organism evidence="4 5">
    <name type="scientific">Cylindrodendrum hubeiense</name>
    <dbReference type="NCBI Taxonomy" id="595255"/>
    <lineage>
        <taxon>Eukaryota</taxon>
        <taxon>Fungi</taxon>
        <taxon>Dikarya</taxon>
        <taxon>Ascomycota</taxon>
        <taxon>Pezizomycotina</taxon>
        <taxon>Sordariomycetes</taxon>
        <taxon>Hypocreomycetidae</taxon>
        <taxon>Hypocreales</taxon>
        <taxon>Nectriaceae</taxon>
        <taxon>Cylindrodendrum</taxon>
    </lineage>
</organism>
<dbReference type="InterPro" id="IPR027417">
    <property type="entry name" value="P-loop_NTPase"/>
</dbReference>
<name>A0A9P5HNM2_9HYPO</name>